<comment type="caution">
    <text evidence="5">Lacks conserved residue(s) required for the propagation of feature annotation.</text>
</comment>
<evidence type="ECO:0000313" key="7">
    <source>
        <dbReference type="EMBL" id="QDV42332.1"/>
    </source>
</evidence>
<feature type="domain" description="Peptidase S8/S53" evidence="6">
    <location>
        <begin position="176"/>
        <end position="274"/>
    </location>
</feature>
<dbReference type="InterPro" id="IPR051048">
    <property type="entry name" value="Peptidase_S8/S53_subtilisin"/>
</dbReference>
<comment type="similarity">
    <text evidence="1 5">Belongs to the peptidase S8 family.</text>
</comment>
<organism evidence="7 8">
    <name type="scientific">Stieleria neptunia</name>
    <dbReference type="NCBI Taxonomy" id="2527979"/>
    <lineage>
        <taxon>Bacteria</taxon>
        <taxon>Pseudomonadati</taxon>
        <taxon>Planctomycetota</taxon>
        <taxon>Planctomycetia</taxon>
        <taxon>Pirellulales</taxon>
        <taxon>Pirellulaceae</taxon>
        <taxon>Stieleria</taxon>
    </lineage>
</organism>
<proteinExistence type="inferred from homology"/>
<dbReference type="InterPro" id="IPR018247">
    <property type="entry name" value="EF_Hand_1_Ca_BS"/>
</dbReference>
<evidence type="ECO:0000313" key="8">
    <source>
        <dbReference type="Proteomes" id="UP000319004"/>
    </source>
</evidence>
<dbReference type="InterPro" id="IPR000209">
    <property type="entry name" value="Peptidase_S8/S53_dom"/>
</dbReference>
<dbReference type="GO" id="GO:0006508">
    <property type="term" value="P:proteolysis"/>
    <property type="evidence" value="ECO:0007669"/>
    <property type="project" value="UniProtKB-KW"/>
</dbReference>
<keyword evidence="3 7" id="KW-0378">Hydrolase</keyword>
<dbReference type="PROSITE" id="PS51892">
    <property type="entry name" value="SUBTILASE"/>
    <property type="match status" value="1"/>
</dbReference>
<evidence type="ECO:0000256" key="3">
    <source>
        <dbReference type="ARBA" id="ARBA00022801"/>
    </source>
</evidence>
<evidence type="ECO:0000256" key="2">
    <source>
        <dbReference type="ARBA" id="ARBA00022670"/>
    </source>
</evidence>
<accession>A0A518HNA5</accession>
<dbReference type="Gene3D" id="3.40.50.200">
    <property type="entry name" value="Peptidase S8/S53 domain"/>
    <property type="match status" value="2"/>
</dbReference>
<dbReference type="SUPFAM" id="SSF52743">
    <property type="entry name" value="Subtilisin-like"/>
    <property type="match status" value="1"/>
</dbReference>
<name>A0A518HNA5_9BACT</name>
<evidence type="ECO:0000259" key="6">
    <source>
        <dbReference type="Pfam" id="PF00082"/>
    </source>
</evidence>
<dbReference type="InterPro" id="IPR023827">
    <property type="entry name" value="Peptidase_S8_Asp-AS"/>
</dbReference>
<dbReference type="KEGG" id="snep:Enr13x_21770"/>
<dbReference type="EC" id="3.4.21.-" evidence="7"/>
<reference evidence="7 8" key="1">
    <citation type="submission" date="2019-03" db="EMBL/GenBank/DDBJ databases">
        <title>Deep-cultivation of Planctomycetes and their phenomic and genomic characterization uncovers novel biology.</title>
        <authorList>
            <person name="Wiegand S."/>
            <person name="Jogler M."/>
            <person name="Boedeker C."/>
            <person name="Pinto D."/>
            <person name="Vollmers J."/>
            <person name="Rivas-Marin E."/>
            <person name="Kohn T."/>
            <person name="Peeters S.H."/>
            <person name="Heuer A."/>
            <person name="Rast P."/>
            <person name="Oberbeckmann S."/>
            <person name="Bunk B."/>
            <person name="Jeske O."/>
            <person name="Meyerdierks A."/>
            <person name="Storesund J.E."/>
            <person name="Kallscheuer N."/>
            <person name="Luecker S."/>
            <person name="Lage O.M."/>
            <person name="Pohl T."/>
            <person name="Merkel B.J."/>
            <person name="Hornburger P."/>
            <person name="Mueller R.-W."/>
            <person name="Bruemmer F."/>
            <person name="Labrenz M."/>
            <person name="Spormann A.M."/>
            <person name="Op den Camp H."/>
            <person name="Overmann J."/>
            <person name="Amann R."/>
            <person name="Jetten M.S.M."/>
            <person name="Mascher T."/>
            <person name="Medema M.H."/>
            <person name="Devos D.P."/>
            <person name="Kaster A.-K."/>
            <person name="Ovreas L."/>
            <person name="Rohde M."/>
            <person name="Galperin M.Y."/>
            <person name="Jogler C."/>
        </authorList>
    </citation>
    <scope>NUCLEOTIDE SEQUENCE [LARGE SCALE GENOMIC DNA]</scope>
    <source>
        <strain evidence="7 8">Enr13</strain>
    </source>
</reference>
<dbReference type="InterPro" id="IPR036852">
    <property type="entry name" value="Peptidase_S8/S53_dom_sf"/>
</dbReference>
<dbReference type="PANTHER" id="PTHR43399:SF4">
    <property type="entry name" value="CELL WALL-ASSOCIATED PROTEASE"/>
    <property type="match status" value="1"/>
</dbReference>
<gene>
    <name evidence="7" type="ORF">Enr13x_21770</name>
</gene>
<evidence type="ECO:0000256" key="5">
    <source>
        <dbReference type="PROSITE-ProRule" id="PRU01240"/>
    </source>
</evidence>
<keyword evidence="2" id="KW-0645">Protease</keyword>
<dbReference type="PROSITE" id="PS00136">
    <property type="entry name" value="SUBTILASE_ASP"/>
    <property type="match status" value="1"/>
</dbReference>
<keyword evidence="8" id="KW-1185">Reference proteome</keyword>
<dbReference type="EMBL" id="CP037423">
    <property type="protein sequence ID" value="QDV42332.1"/>
    <property type="molecule type" value="Genomic_DNA"/>
</dbReference>
<evidence type="ECO:0000256" key="4">
    <source>
        <dbReference type="ARBA" id="ARBA00022825"/>
    </source>
</evidence>
<keyword evidence="4" id="KW-0720">Serine protease</keyword>
<dbReference type="Pfam" id="PF00082">
    <property type="entry name" value="Peptidase_S8"/>
    <property type="match status" value="1"/>
</dbReference>
<evidence type="ECO:0000256" key="1">
    <source>
        <dbReference type="ARBA" id="ARBA00011073"/>
    </source>
</evidence>
<sequence length="309" mass="31607">MDSYLDDGFNDFTVIAGLGSEGLMLVRGQGVSSADVESSLSRNESVGSYSLNSMITGQATQPNDSEYVPGLLEGLTQIGAEAAWDQSIGSMQTVVGVVDSGIDLDHRDLFLNIWINQGEIPADLGAQDIDGDGLITFYDLNNLRVIDGVIYVASTVTLDGDGNLLAGDLATAEQLTNETPYPSSDDVDNVIAVAASTLVGGLATFSNYGRTTVDIAAPGTGIRSTLKGGGYGTANGTSMATPHVAGAAALIWSSQPQGAVGEIRAALLDAASVEPLENGDQLVSSGGRLSASGAIAADVFAPSARVTQK</sequence>
<dbReference type="GO" id="GO:0004252">
    <property type="term" value="F:serine-type endopeptidase activity"/>
    <property type="evidence" value="ECO:0007669"/>
    <property type="project" value="InterPro"/>
</dbReference>
<dbReference type="InterPro" id="IPR023828">
    <property type="entry name" value="Peptidase_S8_Ser-AS"/>
</dbReference>
<dbReference type="Proteomes" id="UP000319004">
    <property type="component" value="Chromosome"/>
</dbReference>
<dbReference type="PROSITE" id="PS00138">
    <property type="entry name" value="SUBTILASE_SER"/>
    <property type="match status" value="1"/>
</dbReference>
<protein>
    <submittedName>
        <fullName evidence="7">Thermophilic serine proteinase</fullName>
        <ecNumber evidence="7">3.4.21.-</ecNumber>
    </submittedName>
</protein>
<dbReference type="RefSeq" id="WP_315857028.1">
    <property type="nucleotide sequence ID" value="NZ_CP037423.1"/>
</dbReference>
<dbReference type="AlphaFoldDB" id="A0A518HNA5"/>
<dbReference type="PROSITE" id="PS00018">
    <property type="entry name" value="EF_HAND_1"/>
    <property type="match status" value="1"/>
</dbReference>
<dbReference type="PANTHER" id="PTHR43399">
    <property type="entry name" value="SUBTILISIN-RELATED"/>
    <property type="match status" value="1"/>
</dbReference>